<dbReference type="RefSeq" id="WP_353649513.1">
    <property type="nucleotide sequence ID" value="NZ_CP159218.1"/>
</dbReference>
<evidence type="ECO:0000259" key="3">
    <source>
        <dbReference type="PROSITE" id="PS51186"/>
    </source>
</evidence>
<organism evidence="4">
    <name type="scientific">Nakamurella sp. A5-74</name>
    <dbReference type="NCBI Taxonomy" id="3158264"/>
    <lineage>
        <taxon>Bacteria</taxon>
        <taxon>Bacillati</taxon>
        <taxon>Actinomycetota</taxon>
        <taxon>Actinomycetes</taxon>
        <taxon>Nakamurellales</taxon>
        <taxon>Nakamurellaceae</taxon>
        <taxon>Nakamurella</taxon>
    </lineage>
</organism>
<dbReference type="AlphaFoldDB" id="A0AAU8DQ89"/>
<evidence type="ECO:0000256" key="1">
    <source>
        <dbReference type="ARBA" id="ARBA00022679"/>
    </source>
</evidence>
<dbReference type="InterPro" id="IPR000182">
    <property type="entry name" value="GNAT_dom"/>
</dbReference>
<dbReference type="PROSITE" id="PS51186">
    <property type="entry name" value="GNAT"/>
    <property type="match status" value="1"/>
</dbReference>
<dbReference type="GO" id="GO:0016747">
    <property type="term" value="F:acyltransferase activity, transferring groups other than amino-acyl groups"/>
    <property type="evidence" value="ECO:0007669"/>
    <property type="project" value="InterPro"/>
</dbReference>
<proteinExistence type="predicted"/>
<gene>
    <name evidence="4" type="ORF">ABLG96_00680</name>
</gene>
<sequence>MLFLRPAVPADAARLAELHIQAWHETYTGLVSPDVIAGFDVDERRAMWTRALGQPTTQVDGVTVGTVVAEEDGQLVGFASVGPSRGEDAVRALELWSIYVLAQTYGTGVGPALLDAALGDAPAQVWLAADNARATAFYAKHGFVEDGVRSLYEVWNLPEKRMVR</sequence>
<name>A0AAU8DQ89_9ACTN</name>
<protein>
    <submittedName>
        <fullName evidence="4">GNAT family N-acetyltransferase</fullName>
        <ecNumber evidence="4">2.3.1.-</ecNumber>
    </submittedName>
</protein>
<keyword evidence="1 4" id="KW-0808">Transferase</keyword>
<evidence type="ECO:0000313" key="4">
    <source>
        <dbReference type="EMBL" id="XCG63898.1"/>
    </source>
</evidence>
<dbReference type="Gene3D" id="3.40.630.30">
    <property type="match status" value="1"/>
</dbReference>
<keyword evidence="2 4" id="KW-0012">Acyltransferase</keyword>
<dbReference type="PANTHER" id="PTHR43877">
    <property type="entry name" value="AMINOALKYLPHOSPHONATE N-ACETYLTRANSFERASE-RELATED-RELATED"/>
    <property type="match status" value="1"/>
</dbReference>
<dbReference type="InterPro" id="IPR016181">
    <property type="entry name" value="Acyl_CoA_acyltransferase"/>
</dbReference>
<dbReference type="SUPFAM" id="SSF55729">
    <property type="entry name" value="Acyl-CoA N-acyltransferases (Nat)"/>
    <property type="match status" value="1"/>
</dbReference>
<reference evidence="4" key="1">
    <citation type="submission" date="2024-05" db="EMBL/GenBank/DDBJ databases">
        <authorList>
            <person name="Cai S.Y."/>
            <person name="Jin L.M."/>
            <person name="Li H.R."/>
        </authorList>
    </citation>
    <scope>NUCLEOTIDE SEQUENCE</scope>
    <source>
        <strain evidence="4">A5-74</strain>
    </source>
</reference>
<dbReference type="Pfam" id="PF00583">
    <property type="entry name" value="Acetyltransf_1"/>
    <property type="match status" value="1"/>
</dbReference>
<accession>A0AAU8DQ89</accession>
<feature type="domain" description="N-acetyltransferase" evidence="3">
    <location>
        <begin position="2"/>
        <end position="164"/>
    </location>
</feature>
<dbReference type="CDD" id="cd04301">
    <property type="entry name" value="NAT_SF"/>
    <property type="match status" value="1"/>
</dbReference>
<dbReference type="InterPro" id="IPR050832">
    <property type="entry name" value="Bact_Acetyltransf"/>
</dbReference>
<evidence type="ECO:0000256" key="2">
    <source>
        <dbReference type="ARBA" id="ARBA00023315"/>
    </source>
</evidence>
<dbReference type="PANTHER" id="PTHR43877:SF1">
    <property type="entry name" value="ACETYLTRANSFERASE"/>
    <property type="match status" value="1"/>
</dbReference>
<dbReference type="EC" id="2.3.1.-" evidence="4"/>
<dbReference type="EMBL" id="CP159218">
    <property type="protein sequence ID" value="XCG63898.1"/>
    <property type="molecule type" value="Genomic_DNA"/>
</dbReference>